<dbReference type="Pfam" id="PF07332">
    <property type="entry name" value="Phage_holin_3_6"/>
    <property type="match status" value="1"/>
</dbReference>
<evidence type="ECO:0000313" key="3">
    <source>
        <dbReference type="Proteomes" id="UP000289411"/>
    </source>
</evidence>
<protein>
    <submittedName>
        <fullName evidence="2">Phage holin family protein</fullName>
    </submittedName>
</protein>
<keyword evidence="3" id="KW-1185">Reference proteome</keyword>
<comment type="caution">
    <text evidence="2">The sequence shown here is derived from an EMBL/GenBank/DDBJ whole genome shotgun (WGS) entry which is preliminary data.</text>
</comment>
<evidence type="ECO:0000256" key="1">
    <source>
        <dbReference type="SAM" id="Phobius"/>
    </source>
</evidence>
<dbReference type="InterPro" id="IPR009937">
    <property type="entry name" value="Phage_holin_3_6"/>
</dbReference>
<dbReference type="EMBL" id="QYBC01000002">
    <property type="protein sequence ID" value="RYB06953.1"/>
    <property type="molecule type" value="Genomic_DNA"/>
</dbReference>
<dbReference type="AlphaFoldDB" id="A0A4Q2RG82"/>
<keyword evidence="1" id="KW-0812">Transmembrane</keyword>
<gene>
    <name evidence="2" type="ORF">D3272_02370</name>
</gene>
<dbReference type="RefSeq" id="WP_129217492.1">
    <property type="nucleotide sequence ID" value="NZ_QYBC01000002.1"/>
</dbReference>
<sequence length="132" mass="14278">MTVEPQGRPSTPSLFADALSQMTTLFETEIRLVRTEISEKLSLAIKAVIVLLVAAVLMLAGLFIILFGLVQLVIYLGVIYWLAYFVVGGAIAVIGAIALYVALNRLSTDNLMPKQSIDQLGKDAGVVKEQVK</sequence>
<organism evidence="2 3">
    <name type="scientific">Lichenibacterium ramalinae</name>
    <dbReference type="NCBI Taxonomy" id="2316527"/>
    <lineage>
        <taxon>Bacteria</taxon>
        <taxon>Pseudomonadati</taxon>
        <taxon>Pseudomonadota</taxon>
        <taxon>Alphaproteobacteria</taxon>
        <taxon>Hyphomicrobiales</taxon>
        <taxon>Lichenihabitantaceae</taxon>
        <taxon>Lichenibacterium</taxon>
    </lineage>
</organism>
<name>A0A4Q2RG82_9HYPH</name>
<accession>A0A4Q2RG82</accession>
<reference evidence="2 3" key="2">
    <citation type="submission" date="2019-02" db="EMBL/GenBank/DDBJ databases">
        <title>'Lichenibacterium ramalinii' gen. nov. sp. nov., 'Lichenibacterium minor' gen. nov. sp. nov.</title>
        <authorList>
            <person name="Pankratov T."/>
        </authorList>
    </citation>
    <scope>NUCLEOTIDE SEQUENCE [LARGE SCALE GENOMIC DNA]</scope>
    <source>
        <strain evidence="2 3">RmlP001</strain>
    </source>
</reference>
<evidence type="ECO:0000313" key="2">
    <source>
        <dbReference type="EMBL" id="RYB06953.1"/>
    </source>
</evidence>
<proteinExistence type="predicted"/>
<dbReference type="OrthoDB" id="8253466at2"/>
<feature type="transmembrane region" description="Helical" evidence="1">
    <location>
        <begin position="48"/>
        <end position="75"/>
    </location>
</feature>
<keyword evidence="1" id="KW-0472">Membrane</keyword>
<feature type="transmembrane region" description="Helical" evidence="1">
    <location>
        <begin position="81"/>
        <end position="103"/>
    </location>
</feature>
<reference evidence="2 3" key="1">
    <citation type="submission" date="2018-09" db="EMBL/GenBank/DDBJ databases">
        <authorList>
            <person name="Grouzdev D.S."/>
            <person name="Krutkina M.S."/>
        </authorList>
    </citation>
    <scope>NUCLEOTIDE SEQUENCE [LARGE SCALE GENOMIC DNA]</scope>
    <source>
        <strain evidence="2 3">RmlP001</strain>
    </source>
</reference>
<keyword evidence="1" id="KW-1133">Transmembrane helix</keyword>
<dbReference type="Proteomes" id="UP000289411">
    <property type="component" value="Unassembled WGS sequence"/>
</dbReference>